<dbReference type="eggNOG" id="COG1708">
    <property type="taxonomic scope" value="Bacteria"/>
</dbReference>
<evidence type="ECO:0000259" key="1">
    <source>
        <dbReference type="Pfam" id="PF01909"/>
    </source>
</evidence>
<dbReference type="CDD" id="cd05403">
    <property type="entry name" value="NT_KNTase_like"/>
    <property type="match status" value="1"/>
</dbReference>
<dbReference type="KEGG" id="atm:ANT_06120"/>
<dbReference type="EMBL" id="AP012029">
    <property type="protein sequence ID" value="BAJ62646.1"/>
    <property type="molecule type" value="Genomic_DNA"/>
</dbReference>
<dbReference type="HOGENOM" id="CLU_130257_9_2_0"/>
<keyword evidence="3" id="KW-1185">Reference proteome</keyword>
<organism evidence="2 3">
    <name type="scientific">Anaerolinea thermophila (strain DSM 14523 / JCM 11388 / NBRC 100420 / UNI-1)</name>
    <dbReference type="NCBI Taxonomy" id="926569"/>
    <lineage>
        <taxon>Bacteria</taxon>
        <taxon>Bacillati</taxon>
        <taxon>Chloroflexota</taxon>
        <taxon>Anaerolineae</taxon>
        <taxon>Anaerolineales</taxon>
        <taxon>Anaerolineaceae</taxon>
        <taxon>Anaerolinea</taxon>
    </lineage>
</organism>
<name>E8N1P1_ANATU</name>
<gene>
    <name evidence="2" type="ordered locus">ANT_06120</name>
</gene>
<dbReference type="Gene3D" id="3.30.460.10">
    <property type="entry name" value="Beta Polymerase, domain 2"/>
    <property type="match status" value="1"/>
</dbReference>
<dbReference type="Proteomes" id="UP000008922">
    <property type="component" value="Chromosome"/>
</dbReference>
<sequence length="103" mass="11515">MDAAVRAWAAQLASAHPEVLKVGYWGSYARGDWGVGSDVDLVLILSRSDLPFDQRGRTLDATSLPVPADLLVYTLEEWLNLPEEGRFKKTLASEIVWVFERNP</sequence>
<protein>
    <recommendedName>
        <fullName evidence="1">Polymerase nucleotidyl transferase domain-containing protein</fullName>
    </recommendedName>
</protein>
<accession>E8N1P1</accession>
<evidence type="ECO:0000313" key="2">
    <source>
        <dbReference type="EMBL" id="BAJ62646.1"/>
    </source>
</evidence>
<reference evidence="2 3" key="1">
    <citation type="submission" date="2010-12" db="EMBL/GenBank/DDBJ databases">
        <title>Whole genome sequence of Anaerolinea thermophila UNI-1.</title>
        <authorList>
            <person name="Narita-Yamada S."/>
            <person name="Kishi E."/>
            <person name="Watanabe Y."/>
            <person name="Takasaki K."/>
            <person name="Ankai A."/>
            <person name="Oguchi A."/>
            <person name="Fukui S."/>
            <person name="Takahashi M."/>
            <person name="Yashiro I."/>
            <person name="Hosoyama A."/>
            <person name="Sekiguchi Y."/>
            <person name="Hanada S."/>
            <person name="Fujita N."/>
        </authorList>
    </citation>
    <scope>NUCLEOTIDE SEQUENCE [LARGE SCALE GENOMIC DNA]</scope>
    <source>
        <strain evidence="3">DSM 14523 / JCM 11388 / NBRC 100420 / UNI-1</strain>
    </source>
</reference>
<dbReference type="InterPro" id="IPR002934">
    <property type="entry name" value="Polymerase_NTP_transf_dom"/>
</dbReference>
<proteinExistence type="predicted"/>
<dbReference type="STRING" id="926569.ANT_06120"/>
<dbReference type="SUPFAM" id="SSF81301">
    <property type="entry name" value="Nucleotidyltransferase"/>
    <property type="match status" value="1"/>
</dbReference>
<dbReference type="InParanoid" id="E8N1P1"/>
<dbReference type="Pfam" id="PF01909">
    <property type="entry name" value="NTP_transf_2"/>
    <property type="match status" value="1"/>
</dbReference>
<feature type="domain" description="Polymerase nucleotidyl transferase" evidence="1">
    <location>
        <begin position="14"/>
        <end position="78"/>
    </location>
</feature>
<dbReference type="AlphaFoldDB" id="E8N1P1"/>
<evidence type="ECO:0000313" key="3">
    <source>
        <dbReference type="Proteomes" id="UP000008922"/>
    </source>
</evidence>
<dbReference type="InterPro" id="IPR043519">
    <property type="entry name" value="NT_sf"/>
</dbReference>
<dbReference type="GO" id="GO:0016779">
    <property type="term" value="F:nucleotidyltransferase activity"/>
    <property type="evidence" value="ECO:0007669"/>
    <property type="project" value="InterPro"/>
</dbReference>